<name>A0A9N9WA26_9NEOP</name>
<gene>
    <name evidence="1" type="ORF">DIATSA_LOCUS3163</name>
</gene>
<keyword evidence="2" id="KW-1185">Reference proteome</keyword>
<proteinExistence type="predicted"/>
<accession>A0A9N9WA26</accession>
<evidence type="ECO:0000313" key="2">
    <source>
        <dbReference type="Proteomes" id="UP001153714"/>
    </source>
</evidence>
<organism evidence="1 2">
    <name type="scientific">Diatraea saccharalis</name>
    <name type="common">sugarcane borer</name>
    <dbReference type="NCBI Taxonomy" id="40085"/>
    <lineage>
        <taxon>Eukaryota</taxon>
        <taxon>Metazoa</taxon>
        <taxon>Ecdysozoa</taxon>
        <taxon>Arthropoda</taxon>
        <taxon>Hexapoda</taxon>
        <taxon>Insecta</taxon>
        <taxon>Pterygota</taxon>
        <taxon>Neoptera</taxon>
        <taxon>Endopterygota</taxon>
        <taxon>Lepidoptera</taxon>
        <taxon>Glossata</taxon>
        <taxon>Ditrysia</taxon>
        <taxon>Pyraloidea</taxon>
        <taxon>Crambidae</taxon>
        <taxon>Crambinae</taxon>
        <taxon>Diatraea</taxon>
    </lineage>
</organism>
<dbReference type="AlphaFoldDB" id="A0A9N9WA26"/>
<dbReference type="OrthoDB" id="7378865at2759"/>
<sequence>MYKQELLLLNKTPVCYTVPNARRNALLKNNNIPSHDPYISRVNTVFYNCSSTECVPISLYSITQVTSPDLKLKACYLQSDAYQCETLRFNHLKNVDKLLFLSNNIKDKLFYLVDCLVYSDRGRVCHKRDDVDSHTKLVDTGTIVRPNEPNVLSQEEFLCEEGPEGNVNCDLVPFVPYDEGLKLKESVEYKDDILLKTGDYVVTLKKNCIDSWCGFSGIVIKYKGTRRFVERGGWTYKCFYAKKQQVCMPIHDKLKHVYNERAWLSS</sequence>
<reference evidence="1" key="2">
    <citation type="submission" date="2022-10" db="EMBL/GenBank/DDBJ databases">
        <authorList>
            <consortium name="ENA_rothamsted_submissions"/>
            <consortium name="culmorum"/>
            <person name="King R."/>
        </authorList>
    </citation>
    <scope>NUCLEOTIDE SEQUENCE</scope>
</reference>
<dbReference type="EMBL" id="OU893344">
    <property type="protein sequence ID" value="CAG9785107.1"/>
    <property type="molecule type" value="Genomic_DNA"/>
</dbReference>
<reference evidence="1" key="1">
    <citation type="submission" date="2021-12" db="EMBL/GenBank/DDBJ databases">
        <authorList>
            <person name="King R."/>
        </authorList>
    </citation>
    <scope>NUCLEOTIDE SEQUENCE</scope>
</reference>
<dbReference type="Proteomes" id="UP001153714">
    <property type="component" value="Chromosome 13"/>
</dbReference>
<evidence type="ECO:0000313" key="1">
    <source>
        <dbReference type="EMBL" id="CAG9785107.1"/>
    </source>
</evidence>
<protein>
    <submittedName>
        <fullName evidence="1">Uncharacterized protein</fullName>
    </submittedName>
</protein>